<evidence type="ECO:0000313" key="20">
    <source>
        <dbReference type="EMBL" id="MCM3713702.1"/>
    </source>
</evidence>
<dbReference type="EC" id="3.5.4.26" evidence="15"/>
<comment type="catalytic activity">
    <reaction evidence="14 15">
        <text>2,5-diamino-6-hydroxy-4-(5-phosphoribosylamino)-pyrimidine + H2O + H(+) = 5-amino-6-(5-phospho-D-ribosylamino)uracil + NH4(+)</text>
        <dbReference type="Rhea" id="RHEA:21868"/>
        <dbReference type="ChEBI" id="CHEBI:15377"/>
        <dbReference type="ChEBI" id="CHEBI:15378"/>
        <dbReference type="ChEBI" id="CHEBI:28938"/>
        <dbReference type="ChEBI" id="CHEBI:58453"/>
        <dbReference type="ChEBI" id="CHEBI:58614"/>
        <dbReference type="EC" id="3.5.4.26"/>
    </reaction>
</comment>
<reference evidence="20" key="1">
    <citation type="submission" date="2022-05" db="EMBL/GenBank/DDBJ databases">
        <title>Comparative Genomics of Spacecraft Associated Microbes.</title>
        <authorList>
            <person name="Tran M.T."/>
            <person name="Wright A."/>
            <person name="Seuylemezian A."/>
            <person name="Eisen J."/>
            <person name="Coil D."/>
        </authorList>
    </citation>
    <scope>NUCLEOTIDE SEQUENCE</scope>
    <source>
        <strain evidence="20">214.1.1</strain>
    </source>
</reference>
<dbReference type="GO" id="GO:0008270">
    <property type="term" value="F:zinc ion binding"/>
    <property type="evidence" value="ECO:0007669"/>
    <property type="project" value="InterPro"/>
</dbReference>
<dbReference type="SUPFAM" id="SSF53927">
    <property type="entry name" value="Cytidine deaminase-like"/>
    <property type="match status" value="1"/>
</dbReference>
<evidence type="ECO:0000256" key="13">
    <source>
        <dbReference type="ARBA" id="ARBA00049861"/>
    </source>
</evidence>
<dbReference type="RefSeq" id="WP_251222496.1">
    <property type="nucleotide sequence ID" value="NZ_JAMBOL010000003.1"/>
</dbReference>
<evidence type="ECO:0000256" key="9">
    <source>
        <dbReference type="ARBA" id="ARBA00022833"/>
    </source>
</evidence>
<protein>
    <recommendedName>
        <fullName evidence="15">Riboflavin biosynthesis protein RibD</fullName>
    </recommendedName>
    <domain>
        <recommendedName>
            <fullName evidence="15">Diaminohydroxyphosphoribosylaminopyrimidine deaminase</fullName>
            <shortName evidence="15">DRAP deaminase</shortName>
            <ecNumber evidence="15">3.5.4.26</ecNumber>
        </recommendedName>
        <alternativeName>
            <fullName evidence="15">Riboflavin-specific deaminase</fullName>
        </alternativeName>
    </domain>
    <domain>
        <recommendedName>
            <fullName evidence="15">5-amino-6-(5-phosphoribosylamino)uracil reductase</fullName>
            <ecNumber evidence="15">1.1.1.193</ecNumber>
        </recommendedName>
        <alternativeName>
            <fullName evidence="15">HTP reductase</fullName>
        </alternativeName>
    </domain>
</protein>
<evidence type="ECO:0000256" key="17">
    <source>
        <dbReference type="PIRSR" id="PIRSR006769-2"/>
    </source>
</evidence>
<evidence type="ECO:0000259" key="19">
    <source>
        <dbReference type="PROSITE" id="PS51747"/>
    </source>
</evidence>
<evidence type="ECO:0000256" key="2">
    <source>
        <dbReference type="ARBA" id="ARBA00004882"/>
    </source>
</evidence>
<evidence type="ECO:0000256" key="18">
    <source>
        <dbReference type="PIRSR" id="PIRSR006769-3"/>
    </source>
</evidence>
<evidence type="ECO:0000256" key="3">
    <source>
        <dbReference type="ARBA" id="ARBA00004910"/>
    </source>
</evidence>
<dbReference type="GO" id="GO:0008835">
    <property type="term" value="F:diaminohydroxyphosphoribosylaminopyrimidine deaminase activity"/>
    <property type="evidence" value="ECO:0007669"/>
    <property type="project" value="UniProtKB-EC"/>
</dbReference>
<dbReference type="PROSITE" id="PS00903">
    <property type="entry name" value="CYT_DCMP_DEAMINASES_1"/>
    <property type="match status" value="1"/>
</dbReference>
<keyword evidence="11 15" id="KW-0560">Oxidoreductase</keyword>
<evidence type="ECO:0000256" key="10">
    <source>
        <dbReference type="ARBA" id="ARBA00022857"/>
    </source>
</evidence>
<feature type="binding site" evidence="17">
    <location>
        <position position="184"/>
    </location>
    <ligand>
        <name>substrate</name>
    </ligand>
</feature>
<dbReference type="InterPro" id="IPR016192">
    <property type="entry name" value="APOBEC/CMP_deaminase_Zn-bd"/>
</dbReference>
<dbReference type="NCBIfam" id="TIGR00326">
    <property type="entry name" value="eubact_ribD"/>
    <property type="match status" value="1"/>
</dbReference>
<dbReference type="EC" id="1.1.1.193" evidence="15"/>
<evidence type="ECO:0000313" key="21">
    <source>
        <dbReference type="Proteomes" id="UP001139179"/>
    </source>
</evidence>
<evidence type="ECO:0000256" key="4">
    <source>
        <dbReference type="ARBA" id="ARBA00005259"/>
    </source>
</evidence>
<proteinExistence type="inferred from homology"/>
<feature type="binding site" evidence="18">
    <location>
        <position position="50"/>
    </location>
    <ligand>
        <name>Zn(2+)</name>
        <dbReference type="ChEBI" id="CHEBI:29105"/>
        <note>catalytic</note>
    </ligand>
</feature>
<dbReference type="GO" id="GO:0009231">
    <property type="term" value="P:riboflavin biosynthetic process"/>
    <property type="evidence" value="ECO:0007669"/>
    <property type="project" value="UniProtKB-KW"/>
</dbReference>
<dbReference type="CDD" id="cd01284">
    <property type="entry name" value="Riboflavin_deaminase-reductase"/>
    <property type="match status" value="1"/>
</dbReference>
<dbReference type="InterPro" id="IPR011549">
    <property type="entry name" value="RibD_C"/>
</dbReference>
<evidence type="ECO:0000256" key="8">
    <source>
        <dbReference type="ARBA" id="ARBA00022801"/>
    </source>
</evidence>
<dbReference type="InterPro" id="IPR016193">
    <property type="entry name" value="Cytidine_deaminase-like"/>
</dbReference>
<evidence type="ECO:0000256" key="12">
    <source>
        <dbReference type="ARBA" id="ARBA00023268"/>
    </source>
</evidence>
<evidence type="ECO:0000256" key="16">
    <source>
        <dbReference type="PIRSR" id="PIRSR006769-1"/>
    </source>
</evidence>
<comment type="catalytic activity">
    <reaction evidence="13 15">
        <text>5-amino-6-(5-phospho-D-ribitylamino)uracil + NADP(+) = 5-amino-6-(5-phospho-D-ribosylamino)uracil + NADPH + H(+)</text>
        <dbReference type="Rhea" id="RHEA:17845"/>
        <dbReference type="ChEBI" id="CHEBI:15378"/>
        <dbReference type="ChEBI" id="CHEBI:57783"/>
        <dbReference type="ChEBI" id="CHEBI:58349"/>
        <dbReference type="ChEBI" id="CHEBI:58421"/>
        <dbReference type="ChEBI" id="CHEBI:58453"/>
        <dbReference type="EC" id="1.1.1.193"/>
    </reaction>
</comment>
<evidence type="ECO:0000256" key="7">
    <source>
        <dbReference type="ARBA" id="ARBA00022723"/>
    </source>
</evidence>
<feature type="binding site" evidence="17">
    <location>
        <position position="170"/>
    </location>
    <ligand>
        <name>NADP(+)</name>
        <dbReference type="ChEBI" id="CHEBI:58349"/>
    </ligand>
</feature>
<feature type="binding site" evidence="17">
    <location>
        <position position="168"/>
    </location>
    <ligand>
        <name>substrate</name>
    </ligand>
</feature>
<dbReference type="InterPro" id="IPR024072">
    <property type="entry name" value="DHFR-like_dom_sf"/>
</dbReference>
<dbReference type="SUPFAM" id="SSF53597">
    <property type="entry name" value="Dihydrofolate reductase-like"/>
    <property type="match status" value="1"/>
</dbReference>
<dbReference type="FunFam" id="3.40.140.10:FF:000025">
    <property type="entry name" value="Riboflavin biosynthesis protein RibD"/>
    <property type="match status" value="1"/>
</dbReference>
<comment type="function">
    <text evidence="1 15">Converts 2,5-diamino-6-(ribosylamino)-4(3h)-pyrimidinone 5'-phosphate into 5-amino-6-(ribosylamino)-2,4(1h,3h)-pyrimidinedione 5'-phosphate.</text>
</comment>
<dbReference type="Proteomes" id="UP001139179">
    <property type="component" value="Unassembled WGS sequence"/>
</dbReference>
<dbReference type="InterPro" id="IPR002734">
    <property type="entry name" value="RibDG_C"/>
</dbReference>
<name>A0A9X2DP20_9BACI</name>
<dbReference type="PROSITE" id="PS51747">
    <property type="entry name" value="CYT_DCMP_DEAMINASES_2"/>
    <property type="match status" value="1"/>
</dbReference>
<keyword evidence="10 15" id="KW-0521">NADP</keyword>
<dbReference type="NCBIfam" id="TIGR00227">
    <property type="entry name" value="ribD_Cterm"/>
    <property type="match status" value="1"/>
</dbReference>
<feature type="binding site" evidence="17">
    <location>
        <position position="154"/>
    </location>
    <ligand>
        <name>NADP(+)</name>
        <dbReference type="ChEBI" id="CHEBI:58349"/>
    </ligand>
</feature>
<keyword evidence="12" id="KW-0511">Multifunctional enzyme</keyword>
<evidence type="ECO:0000256" key="15">
    <source>
        <dbReference type="PIRNR" id="PIRNR006769"/>
    </source>
</evidence>
<dbReference type="PIRSF" id="PIRSF006769">
    <property type="entry name" value="RibD"/>
    <property type="match status" value="1"/>
</dbReference>
<evidence type="ECO:0000256" key="11">
    <source>
        <dbReference type="ARBA" id="ARBA00023002"/>
    </source>
</evidence>
<organism evidence="20 21">
    <name type="scientific">Halalkalibacter oceani</name>
    <dbReference type="NCBI Taxonomy" id="1653776"/>
    <lineage>
        <taxon>Bacteria</taxon>
        <taxon>Bacillati</taxon>
        <taxon>Bacillota</taxon>
        <taxon>Bacilli</taxon>
        <taxon>Bacillales</taxon>
        <taxon>Bacillaceae</taxon>
        <taxon>Halalkalibacter</taxon>
    </lineage>
</organism>
<feature type="binding site" evidence="18">
    <location>
        <position position="84"/>
    </location>
    <ligand>
        <name>Zn(2+)</name>
        <dbReference type="ChEBI" id="CHEBI:29105"/>
        <note>catalytic</note>
    </ligand>
</feature>
<accession>A0A9X2DP20</accession>
<feature type="binding site" evidence="17">
    <location>
        <position position="289"/>
    </location>
    <ligand>
        <name>substrate</name>
    </ligand>
</feature>
<dbReference type="Gene3D" id="3.40.430.10">
    <property type="entry name" value="Dihydrofolate Reductase, subunit A"/>
    <property type="match status" value="1"/>
</dbReference>
<comment type="cofactor">
    <cofactor evidence="15 18">
        <name>Zn(2+)</name>
        <dbReference type="ChEBI" id="CHEBI:29105"/>
    </cofactor>
    <text evidence="15 18">Binds 1 zinc ion.</text>
</comment>
<dbReference type="PANTHER" id="PTHR38011:SF7">
    <property type="entry name" value="2,5-DIAMINO-6-RIBOSYLAMINO-4(3H)-PYRIMIDINONE 5'-PHOSPHATE REDUCTASE"/>
    <property type="match status" value="1"/>
</dbReference>
<evidence type="ECO:0000256" key="1">
    <source>
        <dbReference type="ARBA" id="ARBA00002151"/>
    </source>
</evidence>
<comment type="pathway">
    <text evidence="3 15">Cofactor biosynthesis; riboflavin biosynthesis; 5-amino-6-(D-ribitylamino)uracil from GTP: step 3/4.</text>
</comment>
<keyword evidence="6 15" id="KW-0686">Riboflavin biosynthesis</keyword>
<keyword evidence="8 15" id="KW-0378">Hydrolase</keyword>
<dbReference type="InterPro" id="IPR004794">
    <property type="entry name" value="Eubact_RibD"/>
</dbReference>
<dbReference type="InterPro" id="IPR002125">
    <property type="entry name" value="CMP_dCMP_dom"/>
</dbReference>
<evidence type="ECO:0000256" key="14">
    <source>
        <dbReference type="ARBA" id="ARBA00049886"/>
    </source>
</evidence>
<feature type="binding site" evidence="17">
    <location>
        <position position="204"/>
    </location>
    <ligand>
        <name>substrate</name>
    </ligand>
</feature>
<feature type="active site" description="Proton donor" evidence="16">
    <location>
        <position position="52"/>
    </location>
</feature>
<dbReference type="Pfam" id="PF00383">
    <property type="entry name" value="dCMP_cyt_deam_1"/>
    <property type="match status" value="1"/>
</dbReference>
<keyword evidence="7 15" id="KW-0479">Metal-binding</keyword>
<keyword evidence="21" id="KW-1185">Reference proteome</keyword>
<feature type="binding site" evidence="17">
    <location>
        <position position="200"/>
    </location>
    <ligand>
        <name>NADP(+)</name>
        <dbReference type="ChEBI" id="CHEBI:58349"/>
    </ligand>
</feature>
<evidence type="ECO:0000256" key="5">
    <source>
        <dbReference type="ARBA" id="ARBA00007417"/>
    </source>
</evidence>
<comment type="caution">
    <text evidence="20">The sequence shown here is derived from an EMBL/GenBank/DDBJ whole genome shotgun (WGS) entry which is preliminary data.</text>
</comment>
<dbReference type="Pfam" id="PF01872">
    <property type="entry name" value="RibD_C"/>
    <property type="match status" value="1"/>
</dbReference>
<feature type="binding site" evidence="18">
    <location>
        <position position="75"/>
    </location>
    <ligand>
        <name>Zn(2+)</name>
        <dbReference type="ChEBI" id="CHEBI:29105"/>
        <note>catalytic</note>
    </ligand>
</feature>
<dbReference type="PANTHER" id="PTHR38011">
    <property type="entry name" value="DIHYDROFOLATE REDUCTASE FAMILY PROTEIN (AFU_ORTHOLOGUE AFUA_8G06820)"/>
    <property type="match status" value="1"/>
</dbReference>
<feature type="binding site" evidence="17">
    <location>
        <begin position="291"/>
        <end position="297"/>
    </location>
    <ligand>
        <name>NADP(+)</name>
        <dbReference type="ChEBI" id="CHEBI:58349"/>
    </ligand>
</feature>
<dbReference type="InterPro" id="IPR050765">
    <property type="entry name" value="Riboflavin_Biosynth_HTPR"/>
</dbReference>
<comment type="pathway">
    <text evidence="2 15">Cofactor biosynthesis; riboflavin biosynthesis; 5-amino-6-(D-ribitylamino)uracil from GTP: step 2/4.</text>
</comment>
<dbReference type="AlphaFoldDB" id="A0A9X2DP20"/>
<feature type="binding site" evidence="17">
    <location>
        <position position="196"/>
    </location>
    <ligand>
        <name>NADP(+)</name>
        <dbReference type="ChEBI" id="CHEBI:58349"/>
    </ligand>
</feature>
<feature type="binding site" evidence="17">
    <location>
        <position position="207"/>
    </location>
    <ligand>
        <name>substrate</name>
    </ligand>
</feature>
<gene>
    <name evidence="20" type="primary">ribD</name>
    <name evidence="20" type="ORF">M3202_06360</name>
</gene>
<feature type="domain" description="CMP/dCMP-type deaminase" evidence="19">
    <location>
        <begin position="1"/>
        <end position="123"/>
    </location>
</feature>
<comment type="similarity">
    <text evidence="4 15">In the N-terminal section; belongs to the cytidine and deoxycytidylate deaminase family.</text>
</comment>
<dbReference type="Gene3D" id="3.40.140.10">
    <property type="entry name" value="Cytidine Deaminase, domain 2"/>
    <property type="match status" value="1"/>
</dbReference>
<dbReference type="GO" id="GO:0050661">
    <property type="term" value="F:NADP binding"/>
    <property type="evidence" value="ECO:0007669"/>
    <property type="project" value="InterPro"/>
</dbReference>
<keyword evidence="9 15" id="KW-0862">Zinc</keyword>
<evidence type="ECO:0000256" key="6">
    <source>
        <dbReference type="ARBA" id="ARBA00022619"/>
    </source>
</evidence>
<dbReference type="GO" id="GO:0008703">
    <property type="term" value="F:5-amino-6-(5-phosphoribosylamino)uracil reductase activity"/>
    <property type="evidence" value="ECO:0007669"/>
    <property type="project" value="UniProtKB-EC"/>
</dbReference>
<dbReference type="EMBL" id="JAMBOL010000003">
    <property type="protein sequence ID" value="MCM3713702.1"/>
    <property type="molecule type" value="Genomic_DNA"/>
</dbReference>
<comment type="similarity">
    <text evidence="5 15">In the C-terminal section; belongs to the HTP reductase family.</text>
</comment>
<sequence length="360" mass="38515">MNDYEYMKLALKLAESTAGQTAPNPVVGSVVVKDGAIVGFGAHLKAGEAHAEVHALTMAGEKAKGATIYVTLEPCSHYGKTPPCADLIVKSGIKRAVIATGDPNPEVAGRGLEKLRKAGIAVEFGVCQKEADELNRVFFHFMKHRRPYVTLKSATTLDGKTATVAGKSKWITSAEARADAHYYRHTHDAILVGVNTVLADDPSLTARLENGGKNPIRIVLDRRLRTPLEAKIVQDQLAPTWLITTEEASAQKEAELHQLGVKVMRLKELTIRDLLTLLGREGVTSLFVEGGAEVNGSFLVEKAIDQMIIYLAPKVFGGSAAPSAIGGEGIAEVADAPELNIVEVTTVGPDIKIRAVKEGE</sequence>